<reference evidence="1" key="1">
    <citation type="submission" date="2021-06" db="EMBL/GenBank/DDBJ databases">
        <authorList>
            <person name="Kallberg Y."/>
            <person name="Tangrot J."/>
            <person name="Rosling A."/>
        </authorList>
    </citation>
    <scope>NUCLEOTIDE SEQUENCE</scope>
    <source>
        <strain evidence="1">28 12/20/2015</strain>
    </source>
</reference>
<feature type="non-terminal residue" evidence="1">
    <location>
        <position position="1"/>
    </location>
</feature>
<protein>
    <submittedName>
        <fullName evidence="1">16667_t:CDS:1</fullName>
    </submittedName>
</protein>
<accession>A0ACA9PYD0</accession>
<comment type="caution">
    <text evidence="1">The sequence shown here is derived from an EMBL/GenBank/DDBJ whole genome shotgun (WGS) entry which is preliminary data.</text>
</comment>
<sequence>QDKYELFKGVSRINEKGFKKILAYYESGKSRLKAILRQDMHKTERYVASEHGTRDIN</sequence>
<dbReference type="EMBL" id="CAJVPW010031951">
    <property type="protein sequence ID" value="CAG8727690.1"/>
    <property type="molecule type" value="Genomic_DNA"/>
</dbReference>
<proteinExistence type="predicted"/>
<name>A0ACA9PYD0_9GLOM</name>
<evidence type="ECO:0000313" key="1">
    <source>
        <dbReference type="EMBL" id="CAG8727690.1"/>
    </source>
</evidence>
<organism evidence="1 2">
    <name type="scientific">Cetraspora pellucida</name>
    <dbReference type="NCBI Taxonomy" id="1433469"/>
    <lineage>
        <taxon>Eukaryota</taxon>
        <taxon>Fungi</taxon>
        <taxon>Fungi incertae sedis</taxon>
        <taxon>Mucoromycota</taxon>
        <taxon>Glomeromycotina</taxon>
        <taxon>Glomeromycetes</taxon>
        <taxon>Diversisporales</taxon>
        <taxon>Gigasporaceae</taxon>
        <taxon>Cetraspora</taxon>
    </lineage>
</organism>
<dbReference type="Proteomes" id="UP000789366">
    <property type="component" value="Unassembled WGS sequence"/>
</dbReference>
<gene>
    <name evidence="1" type="ORF">SPELUC_LOCUS12876</name>
</gene>
<keyword evidence="2" id="KW-1185">Reference proteome</keyword>
<evidence type="ECO:0000313" key="2">
    <source>
        <dbReference type="Proteomes" id="UP000789366"/>
    </source>
</evidence>